<name>A0A2W7C9J0_9HYPH</name>
<accession>A0A2W7C9J0</accession>
<dbReference type="OrthoDB" id="7285062at2"/>
<keyword evidence="2" id="KW-1185">Reference proteome</keyword>
<protein>
    <submittedName>
        <fullName evidence="1">Histidine ammonia-lyase</fullName>
    </submittedName>
</protein>
<dbReference type="GO" id="GO:0016841">
    <property type="term" value="F:ammonia-lyase activity"/>
    <property type="evidence" value="ECO:0007669"/>
    <property type="project" value="UniProtKB-ARBA"/>
</dbReference>
<dbReference type="InterPro" id="IPR001106">
    <property type="entry name" value="Aromatic_Lyase"/>
</dbReference>
<gene>
    <name evidence="1" type="ORF">B5V02_07755</name>
</gene>
<comment type="caution">
    <text evidence="1">The sequence shown here is derived from an EMBL/GenBank/DDBJ whole genome shotgun (WGS) entry which is preliminary data.</text>
</comment>
<sequence length="505" mass="51867">MSALVLTGAGVGTADVAAVAREARKVEVAPDVIGRLERARKVLDQAAASGQPIYGLNTGLGANLGTTVEGDASVFQRQLLEGRSGAVGEALSVESVRATMFARAAMLSTGGSGLSPAVFVALVDALNASVHPVMPSLGSIGAGDLVLMTALARLLTGEGEADYQGRRMPAAKALMMARLVPISLAPKDGLSLINASAVSAGSGALVVTDALSALAQQHQAGALTMEGIGANRTILDPRLHMARPAAGQQEAAKALHDLLARDEAPAPTTLQDPLSIRCMPSIHGALIEAIGQARQAVEIELNAAADNPLVLSDDDLVLSTGNFHTAALSLAFETLGLAIAQCAAASAARFIQLTGSGRNGLPKYLSPVGGASAGFVPLQKTATSILAAIRHRANPVMLDFLPVSEGVEDHATQTPLTVAKCAGMVALWRRLIAFELMAAAQAIDLRDRFTPAPRTAAVHTAIRALVPALKEDRPLGIDAEALYAALAGGGWQVNLRPADLVQEQA</sequence>
<dbReference type="Gene3D" id="1.10.275.10">
    <property type="entry name" value="Fumarase/aspartase (N-terminal domain)"/>
    <property type="match status" value="1"/>
</dbReference>
<dbReference type="Pfam" id="PF00221">
    <property type="entry name" value="Lyase_aromatic"/>
    <property type="match status" value="1"/>
</dbReference>
<dbReference type="InterPro" id="IPR024083">
    <property type="entry name" value="Fumarase/histidase_N"/>
</dbReference>
<dbReference type="Proteomes" id="UP000248616">
    <property type="component" value="Unassembled WGS sequence"/>
</dbReference>
<evidence type="ECO:0000313" key="1">
    <source>
        <dbReference type="EMBL" id="PZV39805.1"/>
    </source>
</evidence>
<dbReference type="CDD" id="cd00332">
    <property type="entry name" value="PAL-HAL"/>
    <property type="match status" value="1"/>
</dbReference>
<keyword evidence="1" id="KW-0456">Lyase</keyword>
<dbReference type="SUPFAM" id="SSF48557">
    <property type="entry name" value="L-aspartase-like"/>
    <property type="match status" value="1"/>
</dbReference>
<dbReference type="InterPro" id="IPR008948">
    <property type="entry name" value="L-Aspartase-like"/>
</dbReference>
<dbReference type="RefSeq" id="WP_111543546.1">
    <property type="nucleotide sequence ID" value="NZ_MZXV01000013.1"/>
</dbReference>
<dbReference type="AlphaFoldDB" id="A0A2W7C9J0"/>
<dbReference type="PANTHER" id="PTHR10362">
    <property type="entry name" value="HISTIDINE AMMONIA-LYASE"/>
    <property type="match status" value="1"/>
</dbReference>
<dbReference type="Gene3D" id="1.20.200.10">
    <property type="entry name" value="Fumarase/aspartase (Central domain)"/>
    <property type="match status" value="1"/>
</dbReference>
<evidence type="ECO:0000313" key="2">
    <source>
        <dbReference type="Proteomes" id="UP000248616"/>
    </source>
</evidence>
<organism evidence="1 2">
    <name type="scientific">Mesorhizobium kowhaii</name>
    <dbReference type="NCBI Taxonomy" id="1300272"/>
    <lineage>
        <taxon>Bacteria</taxon>
        <taxon>Pseudomonadati</taxon>
        <taxon>Pseudomonadota</taxon>
        <taxon>Alphaproteobacteria</taxon>
        <taxon>Hyphomicrobiales</taxon>
        <taxon>Phyllobacteriaceae</taxon>
        <taxon>Mesorhizobium</taxon>
    </lineage>
</organism>
<proteinExistence type="predicted"/>
<dbReference type="EMBL" id="MZXV01000013">
    <property type="protein sequence ID" value="PZV39805.1"/>
    <property type="molecule type" value="Genomic_DNA"/>
</dbReference>
<reference evidence="2" key="1">
    <citation type="submission" date="2017-03" db="EMBL/GenBank/DDBJ databases">
        <authorList>
            <person name="Safronova V.I."/>
            <person name="Sazanova A.L."/>
            <person name="Chirak E.R."/>
        </authorList>
    </citation>
    <scope>NUCLEOTIDE SEQUENCE [LARGE SCALE GENOMIC DNA]</scope>
    <source>
        <strain evidence="2">Ach-343</strain>
    </source>
</reference>